<reference evidence="2" key="1">
    <citation type="submission" date="2016-10" db="EMBL/GenBank/DDBJ databases">
        <authorList>
            <person name="Varghese N."/>
            <person name="Submissions S."/>
        </authorList>
    </citation>
    <scope>NUCLEOTIDE SEQUENCE [LARGE SCALE GENOMIC DNA]</scope>
    <source>
        <strain evidence="2">DSM 45419</strain>
    </source>
</reference>
<dbReference type="EMBL" id="FNHE01000008">
    <property type="protein sequence ID" value="SDM76535.1"/>
    <property type="molecule type" value="Genomic_DNA"/>
</dbReference>
<name>A0A1G9VXG5_9ACTN</name>
<dbReference type="Proteomes" id="UP000198680">
    <property type="component" value="Unassembled WGS sequence"/>
</dbReference>
<protein>
    <submittedName>
        <fullName evidence="1">Uncharacterized protein</fullName>
    </submittedName>
</protein>
<organism evidence="1 2">
    <name type="scientific">Geodermatophilus siccatus</name>
    <dbReference type="NCBI Taxonomy" id="1137991"/>
    <lineage>
        <taxon>Bacteria</taxon>
        <taxon>Bacillati</taxon>
        <taxon>Actinomycetota</taxon>
        <taxon>Actinomycetes</taxon>
        <taxon>Geodermatophilales</taxon>
        <taxon>Geodermatophilaceae</taxon>
        <taxon>Geodermatophilus</taxon>
    </lineage>
</organism>
<dbReference type="RefSeq" id="WP_091220658.1">
    <property type="nucleotide sequence ID" value="NZ_FNHE01000008.1"/>
</dbReference>
<keyword evidence="2" id="KW-1185">Reference proteome</keyword>
<accession>A0A1G9VXG5</accession>
<evidence type="ECO:0000313" key="2">
    <source>
        <dbReference type="Proteomes" id="UP000198680"/>
    </source>
</evidence>
<proteinExistence type="predicted"/>
<sequence length="75" mass="8265">MPAWTVQVAEDHDERVEAEMLATEAGALIAFSEEGLVLRAWAPGQWRTVRHLEAAEAFRGGAGSRGDVLHWVPRV</sequence>
<dbReference type="STRING" id="1137991.SAMN05660642_03287"/>
<dbReference type="OrthoDB" id="5192611at2"/>
<evidence type="ECO:0000313" key="1">
    <source>
        <dbReference type="EMBL" id="SDM76535.1"/>
    </source>
</evidence>
<dbReference type="AlphaFoldDB" id="A0A1G9VXG5"/>
<gene>
    <name evidence="1" type="ORF">SAMN05660642_03287</name>
</gene>